<feature type="transmembrane region" description="Helical" evidence="1">
    <location>
        <begin position="129"/>
        <end position="148"/>
    </location>
</feature>
<keyword evidence="3" id="KW-1185">Reference proteome</keyword>
<feature type="transmembrane region" description="Helical" evidence="1">
    <location>
        <begin position="176"/>
        <end position="200"/>
    </location>
</feature>
<keyword evidence="1" id="KW-1133">Transmembrane helix</keyword>
<proteinExistence type="predicted"/>
<dbReference type="AlphaFoldDB" id="A0A2K6VT81"/>
<evidence type="ECO:0000256" key="1">
    <source>
        <dbReference type="SAM" id="Phobius"/>
    </source>
</evidence>
<dbReference type="PANTHER" id="PTHR37446:SF1">
    <property type="entry name" value="CLAUDIN"/>
    <property type="match status" value="1"/>
</dbReference>
<accession>A0A2K6VT81</accession>
<evidence type="ECO:0000313" key="2">
    <source>
        <dbReference type="EnsemblMetazoa" id="OVOC2052.1"/>
    </source>
</evidence>
<dbReference type="Proteomes" id="UP000024404">
    <property type="component" value="Unassembled WGS sequence"/>
</dbReference>
<keyword evidence="1" id="KW-0472">Membrane</keyword>
<feature type="transmembrane region" description="Helical" evidence="1">
    <location>
        <begin position="93"/>
        <end position="117"/>
    </location>
</feature>
<name>A0A2K6VT81_ONCVO</name>
<feature type="transmembrane region" description="Helical" evidence="1">
    <location>
        <begin position="9"/>
        <end position="27"/>
    </location>
</feature>
<evidence type="ECO:0000313" key="3">
    <source>
        <dbReference type="Proteomes" id="UP000024404"/>
    </source>
</evidence>
<reference evidence="2" key="2">
    <citation type="submission" date="2018-02" db="UniProtKB">
        <authorList>
            <consortium name="EnsemblMetazoa"/>
        </authorList>
    </citation>
    <scope>IDENTIFICATION</scope>
</reference>
<organism evidence="2 3">
    <name type="scientific">Onchocerca volvulus</name>
    <dbReference type="NCBI Taxonomy" id="6282"/>
    <lineage>
        <taxon>Eukaryota</taxon>
        <taxon>Metazoa</taxon>
        <taxon>Ecdysozoa</taxon>
        <taxon>Nematoda</taxon>
        <taxon>Chromadorea</taxon>
        <taxon>Rhabditida</taxon>
        <taxon>Spirurina</taxon>
        <taxon>Spiruromorpha</taxon>
        <taxon>Filarioidea</taxon>
        <taxon>Onchocercidae</taxon>
        <taxon>Onchocerca</taxon>
    </lineage>
</organism>
<dbReference type="OMA" id="MAVGAWC"/>
<sequence>MCLSFFGQFLFGILMVVVLGLTVMSMFSPNLEELEKVAQNITEDLKHFTIPEGFNILETLCRLPSINNITVNETDSINYCKNWFHELEDWEKIAIVFMFSAVVVEVVTICWTIITCCGCCRKMCLQLSAILSLIIALFLAVAITIFVVNNQKIIDSIRNLTENFELKIYDEIESRFYWTFAALILAIISFFIACLNICCVKCCC</sequence>
<protein>
    <submittedName>
        <fullName evidence="2">Uncharacterized protein</fullName>
    </submittedName>
</protein>
<dbReference type="EMBL" id="CMVM020000068">
    <property type="status" value="NOT_ANNOTATED_CDS"/>
    <property type="molecule type" value="Genomic_DNA"/>
</dbReference>
<reference evidence="3" key="1">
    <citation type="submission" date="2013-10" db="EMBL/GenBank/DDBJ databases">
        <title>Genome sequencing of Onchocerca volvulus.</title>
        <authorList>
            <person name="Cotton J."/>
            <person name="Tsai J."/>
            <person name="Stanley E."/>
            <person name="Tracey A."/>
            <person name="Holroyd N."/>
            <person name="Lustigman S."/>
            <person name="Berriman M."/>
        </authorList>
    </citation>
    <scope>NUCLEOTIDE SEQUENCE</scope>
</reference>
<dbReference type="EnsemblMetazoa" id="OVOC2052.2">
    <property type="protein sequence ID" value="OVOC2052.2"/>
    <property type="gene ID" value="WBGene00238861"/>
</dbReference>
<dbReference type="EnsemblMetazoa" id="OVOC2052.1">
    <property type="protein sequence ID" value="OVOC2052.1"/>
    <property type="gene ID" value="WBGene00238861"/>
</dbReference>
<keyword evidence="1" id="KW-0812">Transmembrane</keyword>
<dbReference type="PANTHER" id="PTHR37446">
    <property type="entry name" value="CLAUDIN-LIKE IN CAENORHABDITIS"/>
    <property type="match status" value="1"/>
</dbReference>